<dbReference type="PANTHER" id="PTHR13456:SF0">
    <property type="entry name" value="UPF0729 PROTEIN C18ORF32"/>
    <property type="match status" value="1"/>
</dbReference>
<dbReference type="OrthoDB" id="10062823at2759"/>
<evidence type="ECO:0000313" key="4">
    <source>
        <dbReference type="RefSeq" id="XP_030048793.1"/>
    </source>
</evidence>
<comment type="similarity">
    <text evidence="1">Belongs to the UPF0729 family.</text>
</comment>
<sequence>MVCIPCIVIPVVLWVYKKFLEPYLYPFIAPIINRIWPKKAVQNVQQTHKQGKGDCNGTYKPESMGTNFGRDTNGPTEVPDKKTD</sequence>
<name>A0A6P7X8I4_9AMPH</name>
<dbReference type="CTD" id="128647650"/>
<dbReference type="RefSeq" id="XP_030048793.1">
    <property type="nucleotide sequence ID" value="XM_030192933.1"/>
</dbReference>
<dbReference type="Proteomes" id="UP000515156">
    <property type="component" value="Chromosome 2"/>
</dbReference>
<dbReference type="AlphaFoldDB" id="A0A6P7X8I4"/>
<evidence type="ECO:0000313" key="3">
    <source>
        <dbReference type="Proteomes" id="UP000515156"/>
    </source>
</evidence>
<accession>A0A6P7X8I4</accession>
<protein>
    <submittedName>
        <fullName evidence="4">UPF0729 protein C18orf32 homolog</fullName>
    </submittedName>
</protein>
<proteinExistence type="inferred from homology"/>
<reference evidence="4" key="1">
    <citation type="submission" date="2025-08" db="UniProtKB">
        <authorList>
            <consortium name="RefSeq"/>
        </authorList>
    </citation>
    <scope>IDENTIFICATION</scope>
</reference>
<dbReference type="InParanoid" id="A0A6P7X8I4"/>
<dbReference type="InterPro" id="IPR026776">
    <property type="entry name" value="UPF0729_C18orf32-like"/>
</dbReference>
<organism evidence="3 4">
    <name type="scientific">Microcaecilia unicolor</name>
    <dbReference type="NCBI Taxonomy" id="1415580"/>
    <lineage>
        <taxon>Eukaryota</taxon>
        <taxon>Metazoa</taxon>
        <taxon>Chordata</taxon>
        <taxon>Craniata</taxon>
        <taxon>Vertebrata</taxon>
        <taxon>Euteleostomi</taxon>
        <taxon>Amphibia</taxon>
        <taxon>Gymnophiona</taxon>
        <taxon>Siphonopidae</taxon>
        <taxon>Microcaecilia</taxon>
    </lineage>
</organism>
<dbReference type="KEGG" id="muo:115462875"/>
<evidence type="ECO:0000256" key="2">
    <source>
        <dbReference type="SAM" id="MobiDB-lite"/>
    </source>
</evidence>
<dbReference type="Pfam" id="PF14975">
    <property type="entry name" value="DUF4512"/>
    <property type="match status" value="1"/>
</dbReference>
<dbReference type="GeneID" id="115462875"/>
<dbReference type="PANTHER" id="PTHR13456">
    <property type="entry name" value="UPF0729 PROTEIN C18ORF32"/>
    <property type="match status" value="1"/>
</dbReference>
<feature type="compositionally biased region" description="Polar residues" evidence="2">
    <location>
        <begin position="64"/>
        <end position="75"/>
    </location>
</feature>
<evidence type="ECO:0000256" key="1">
    <source>
        <dbReference type="ARBA" id="ARBA00007959"/>
    </source>
</evidence>
<dbReference type="FunCoup" id="A0A6P7X8I4">
    <property type="interactions" value="529"/>
</dbReference>
<keyword evidence="3" id="KW-1185">Reference proteome</keyword>
<gene>
    <name evidence="4" type="primary">C2H18orf32</name>
</gene>
<feature type="region of interest" description="Disordered" evidence="2">
    <location>
        <begin position="47"/>
        <end position="84"/>
    </location>
</feature>